<evidence type="ECO:0000259" key="5">
    <source>
        <dbReference type="Pfam" id="PF05420"/>
    </source>
</evidence>
<dbReference type="Proteomes" id="UP000242857">
    <property type="component" value="Unassembled WGS sequence"/>
</dbReference>
<dbReference type="STRING" id="213588.SAMN02745204_02099"/>
<keyword evidence="2" id="KW-0732">Signal</keyword>
<sequence length="646" mass="69216">MASTGVSERPLRLTLRSTLNRTASNPQQSSAPPIPPAWRDRLEQLLARSEAGDPPADLPDFVHDHRADILALQDSDLDQRLAWALFNTGQAQAAADWFRAALAAHGTNPDGLRYGLALTLRKQGDAAAALAAITDVDNADARALRGDLAVELALAAQQRGDYADEYHWLQQAQAAGRDDREIKTLLAWNALHRGDATDAARRFDSLYTAAPEQDVAQGLALALQQSDQDERLHMLARTLGGPLASVVARSDAQRDLDLGLPQAAAARVPNLNPALAGLLSPSVHVGGLVREKSGSRGTSQLSITRWPDLQIDWPMAADRLSLDVARVRLNAGAATPGVPFGSNLPGQPLPTTALGAGWEPRLSWTRQGRWGVQAMLGLTPSDGPVSSAPFGELAVSNTETDHMVTAKLYVEPVRDSMLSYVGLRDPASGRAWGRVLRWGGSVDGYTALGASGWTLGGRAALEHLNGRDVAGNAHQALALSLSHNLPIAGMRFFSIGPSLAYEHYTRNLSGFTWGHGGYFSPQRFITTGATVAFQTTEAKRWIAAGVMQMGWQSVRQDGGACFALTPPATGGSCTPLARSTSNGLGTSSHLRVGYLLSPHLEIDSEVGVRTGPAYRDRAIYLGLRYHFAPRSALFGMDLPYRLINAW</sequence>
<keyword evidence="4" id="KW-0802">TPR repeat</keyword>
<dbReference type="InterPro" id="IPR011990">
    <property type="entry name" value="TPR-like_helical_dom_sf"/>
</dbReference>
<dbReference type="SUPFAM" id="SSF48452">
    <property type="entry name" value="TPR-like"/>
    <property type="match status" value="1"/>
</dbReference>
<keyword evidence="3" id="KW-0677">Repeat</keyword>
<dbReference type="InterPro" id="IPR008410">
    <property type="entry name" value="BCSC_C"/>
</dbReference>
<evidence type="ECO:0000256" key="2">
    <source>
        <dbReference type="ARBA" id="ARBA00022729"/>
    </source>
</evidence>
<reference evidence="7" key="1">
    <citation type="submission" date="2016-11" db="EMBL/GenBank/DDBJ databases">
        <authorList>
            <person name="Varghese N."/>
            <person name="Submissions S."/>
        </authorList>
    </citation>
    <scope>NUCLEOTIDE SEQUENCE [LARGE SCALE GENOMIC DNA]</scope>
    <source>
        <strain evidence="7">DSM 14834</strain>
    </source>
</reference>
<dbReference type="Pfam" id="PF05420">
    <property type="entry name" value="BCSC_C"/>
    <property type="match status" value="1"/>
</dbReference>
<evidence type="ECO:0000313" key="6">
    <source>
        <dbReference type="EMBL" id="SHF24628.1"/>
    </source>
</evidence>
<protein>
    <submittedName>
        <fullName evidence="6">Cellulose synthase operon protein C C-terminus (BCSC_C)</fullName>
    </submittedName>
</protein>
<dbReference type="GO" id="GO:0030244">
    <property type="term" value="P:cellulose biosynthetic process"/>
    <property type="evidence" value="ECO:0007669"/>
    <property type="project" value="InterPro"/>
</dbReference>
<dbReference type="GO" id="GO:0019867">
    <property type="term" value="C:outer membrane"/>
    <property type="evidence" value="ECO:0007669"/>
    <property type="project" value="InterPro"/>
</dbReference>
<evidence type="ECO:0000313" key="7">
    <source>
        <dbReference type="Proteomes" id="UP000242857"/>
    </source>
</evidence>
<accession>A0A1M5A2X5</accession>
<keyword evidence="7" id="KW-1185">Reference proteome</keyword>
<feature type="domain" description="Cellulose synthase operon C C-terminal" evidence="5">
    <location>
        <begin position="301"/>
        <end position="627"/>
    </location>
</feature>
<evidence type="ECO:0000256" key="1">
    <source>
        <dbReference type="ARBA" id="ARBA00003476"/>
    </source>
</evidence>
<dbReference type="Gene3D" id="1.25.40.10">
    <property type="entry name" value="Tetratricopeptide repeat domain"/>
    <property type="match status" value="1"/>
</dbReference>
<organism evidence="6 7">
    <name type="scientific">Thermomonas hydrothermalis</name>
    <dbReference type="NCBI Taxonomy" id="213588"/>
    <lineage>
        <taxon>Bacteria</taxon>
        <taxon>Pseudomonadati</taxon>
        <taxon>Pseudomonadota</taxon>
        <taxon>Gammaproteobacteria</taxon>
        <taxon>Lysobacterales</taxon>
        <taxon>Lysobacteraceae</taxon>
        <taxon>Thermomonas</taxon>
    </lineage>
</organism>
<evidence type="ECO:0000256" key="4">
    <source>
        <dbReference type="ARBA" id="ARBA00022803"/>
    </source>
</evidence>
<dbReference type="EMBL" id="FQUK01000046">
    <property type="protein sequence ID" value="SHF24628.1"/>
    <property type="molecule type" value="Genomic_DNA"/>
</dbReference>
<proteinExistence type="predicted"/>
<comment type="function">
    <text evidence="1">Required for maximal bacterial cellulose synthesis.</text>
</comment>
<dbReference type="AlphaFoldDB" id="A0A1M5A2X5"/>
<gene>
    <name evidence="6" type="ORF">SAMN02745204_02099</name>
</gene>
<evidence type="ECO:0000256" key="3">
    <source>
        <dbReference type="ARBA" id="ARBA00022737"/>
    </source>
</evidence>
<name>A0A1M5A2X5_9GAMM</name>